<organism evidence="1 2">
    <name type="scientific">Aspergillus nanangensis</name>
    <dbReference type="NCBI Taxonomy" id="2582783"/>
    <lineage>
        <taxon>Eukaryota</taxon>
        <taxon>Fungi</taxon>
        <taxon>Dikarya</taxon>
        <taxon>Ascomycota</taxon>
        <taxon>Pezizomycotina</taxon>
        <taxon>Eurotiomycetes</taxon>
        <taxon>Eurotiomycetidae</taxon>
        <taxon>Eurotiales</taxon>
        <taxon>Aspergillaceae</taxon>
        <taxon>Aspergillus</taxon>
        <taxon>Aspergillus subgen. Circumdati</taxon>
    </lineage>
</organism>
<reference evidence="1" key="1">
    <citation type="journal article" date="2019" name="Beilstein J. Org. Chem.">
        <title>Nanangenines: drimane sesquiterpenoids as the dominant metabolite cohort of a novel Australian fungus, Aspergillus nanangensis.</title>
        <authorList>
            <person name="Lacey H.J."/>
            <person name="Gilchrist C.L.M."/>
            <person name="Crombie A."/>
            <person name="Kalaitzis J.A."/>
            <person name="Vuong D."/>
            <person name="Rutledge P.J."/>
            <person name="Turner P."/>
            <person name="Pitt J.I."/>
            <person name="Lacey E."/>
            <person name="Chooi Y.H."/>
            <person name="Piggott A.M."/>
        </authorList>
    </citation>
    <scope>NUCLEOTIDE SEQUENCE</scope>
    <source>
        <strain evidence="1">MST-FP2251</strain>
    </source>
</reference>
<proteinExistence type="predicted"/>
<keyword evidence="2" id="KW-1185">Reference proteome</keyword>
<dbReference type="Gene3D" id="3.30.470.10">
    <property type="match status" value="1"/>
</dbReference>
<dbReference type="AlphaFoldDB" id="A0AAD4CY35"/>
<gene>
    <name evidence="1" type="ORF">FE257_008884</name>
</gene>
<dbReference type="InterPro" id="IPR036038">
    <property type="entry name" value="Aminotransferase-like"/>
</dbReference>
<dbReference type="InterPro" id="IPR001544">
    <property type="entry name" value="Aminotrans_IV"/>
</dbReference>
<protein>
    <recommendedName>
        <fullName evidence="3">Aminodeoxychorismate lyase</fullName>
    </recommendedName>
</protein>
<dbReference type="Gene3D" id="3.20.10.10">
    <property type="entry name" value="D-amino Acid Aminotransferase, subunit A, domain 2"/>
    <property type="match status" value="1"/>
</dbReference>
<dbReference type="Pfam" id="PF01063">
    <property type="entry name" value="Aminotran_4"/>
    <property type="match status" value="1"/>
</dbReference>
<comment type="caution">
    <text evidence="1">The sequence shown here is derived from an EMBL/GenBank/DDBJ whole genome shotgun (WGS) entry which is preliminary data.</text>
</comment>
<dbReference type="GO" id="GO:0003824">
    <property type="term" value="F:catalytic activity"/>
    <property type="evidence" value="ECO:0007669"/>
    <property type="project" value="InterPro"/>
</dbReference>
<dbReference type="InterPro" id="IPR043131">
    <property type="entry name" value="BCAT-like_N"/>
</dbReference>
<evidence type="ECO:0008006" key="3">
    <source>
        <dbReference type="Google" id="ProtNLM"/>
    </source>
</evidence>
<sequence length="266" mass="29730">MSSIPRHIISSLRYDPSLPHSLQSLPPTSYPDPLRSPYYLLPYHQDRLRDAAKCFQWPEAQHFLQQDLTQFAQFLDKFIPDNTQPWRLRILIDRSGTCTVEANPTTAIDLRTLLLPLPPTHDSQSNPWRVYIDSETTTPSALTTHKTTARDCYTAARLRSGIVSPQDPAEVLVVNPSGEIMEGSITTPYFQRRGRRQDTDPAWVTPVLTSGGNSGTTRRYALGQGFCAEDIILASDLADGEECWLSNGVRGFIRGQVVLSARTSTS</sequence>
<evidence type="ECO:0000313" key="2">
    <source>
        <dbReference type="Proteomes" id="UP001194746"/>
    </source>
</evidence>
<reference evidence="1" key="2">
    <citation type="submission" date="2020-02" db="EMBL/GenBank/DDBJ databases">
        <authorList>
            <person name="Gilchrist C.L.M."/>
            <person name="Chooi Y.-H."/>
        </authorList>
    </citation>
    <scope>NUCLEOTIDE SEQUENCE</scope>
    <source>
        <strain evidence="1">MST-FP2251</strain>
    </source>
</reference>
<accession>A0AAD4CY35</accession>
<dbReference type="SUPFAM" id="SSF56752">
    <property type="entry name" value="D-aminoacid aminotransferase-like PLP-dependent enzymes"/>
    <property type="match status" value="1"/>
</dbReference>
<dbReference type="InterPro" id="IPR043132">
    <property type="entry name" value="BCAT-like_C"/>
</dbReference>
<dbReference type="EMBL" id="VCAU01000005">
    <property type="protein sequence ID" value="KAF9893913.1"/>
    <property type="molecule type" value="Genomic_DNA"/>
</dbReference>
<name>A0AAD4CY35_ASPNN</name>
<dbReference type="Proteomes" id="UP001194746">
    <property type="component" value="Unassembled WGS sequence"/>
</dbReference>
<evidence type="ECO:0000313" key="1">
    <source>
        <dbReference type="EMBL" id="KAF9893913.1"/>
    </source>
</evidence>